<dbReference type="RefSeq" id="WP_109679473.1">
    <property type="nucleotide sequence ID" value="NZ_CP086615.1"/>
</dbReference>
<dbReference type="Pfam" id="PF20260">
    <property type="entry name" value="PUA_4"/>
    <property type="match status" value="1"/>
</dbReference>
<dbReference type="GO" id="GO:0070475">
    <property type="term" value="P:rRNA base methylation"/>
    <property type="evidence" value="ECO:0007669"/>
    <property type="project" value="TreeGrafter"/>
</dbReference>
<dbReference type="Proteomes" id="UP000245474">
    <property type="component" value="Unassembled WGS sequence"/>
</dbReference>
<comment type="function">
    <text evidence="10 12">Specifically methylates the N3 position of the uracil ring of uridine 1498 (m3U1498) in 16S rRNA. Acts on the fully assembled 30S ribosomal subunit.</text>
</comment>
<name>A0A2U2MYA4_9GAMM</name>
<dbReference type="PIRSF" id="PIRSF015601">
    <property type="entry name" value="MTase_slr0722"/>
    <property type="match status" value="1"/>
</dbReference>
<evidence type="ECO:0000256" key="12">
    <source>
        <dbReference type="PIRNR" id="PIRNR015601"/>
    </source>
</evidence>
<evidence type="ECO:0000256" key="7">
    <source>
        <dbReference type="ARBA" id="ARBA00022603"/>
    </source>
</evidence>
<dbReference type="EMBL" id="QFFI01000024">
    <property type="protein sequence ID" value="PWG61995.1"/>
    <property type="molecule type" value="Genomic_DNA"/>
</dbReference>
<keyword evidence="6 12" id="KW-0698">rRNA processing</keyword>
<evidence type="ECO:0000256" key="6">
    <source>
        <dbReference type="ARBA" id="ARBA00022552"/>
    </source>
</evidence>
<dbReference type="SUPFAM" id="SSF75217">
    <property type="entry name" value="alpha/beta knot"/>
    <property type="match status" value="1"/>
</dbReference>
<evidence type="ECO:0000256" key="9">
    <source>
        <dbReference type="ARBA" id="ARBA00022691"/>
    </source>
</evidence>
<keyword evidence="5 12" id="KW-0963">Cytoplasm</keyword>
<evidence type="ECO:0000256" key="8">
    <source>
        <dbReference type="ARBA" id="ARBA00022679"/>
    </source>
</evidence>
<dbReference type="GO" id="GO:0005737">
    <property type="term" value="C:cytoplasm"/>
    <property type="evidence" value="ECO:0007669"/>
    <property type="project" value="UniProtKB-SubCell"/>
</dbReference>
<dbReference type="AlphaFoldDB" id="A0A2U2MYA4"/>
<dbReference type="GO" id="GO:0070042">
    <property type="term" value="F:rRNA (uridine-N3-)-methyltransferase activity"/>
    <property type="evidence" value="ECO:0007669"/>
    <property type="project" value="TreeGrafter"/>
</dbReference>
<dbReference type="SUPFAM" id="SSF88697">
    <property type="entry name" value="PUA domain-like"/>
    <property type="match status" value="1"/>
</dbReference>
<gene>
    <name evidence="15" type="ORF">DEM34_14135</name>
</gene>
<evidence type="ECO:0000259" key="13">
    <source>
        <dbReference type="Pfam" id="PF04452"/>
    </source>
</evidence>
<organism evidence="15 16">
    <name type="scientific">Sediminicurvatus halobius</name>
    <dbReference type="NCBI Taxonomy" id="2182432"/>
    <lineage>
        <taxon>Bacteria</taxon>
        <taxon>Pseudomonadati</taxon>
        <taxon>Pseudomonadota</taxon>
        <taxon>Gammaproteobacteria</taxon>
        <taxon>Chromatiales</taxon>
        <taxon>Ectothiorhodospiraceae</taxon>
        <taxon>Sediminicurvatus</taxon>
    </lineage>
</organism>
<comment type="caution">
    <text evidence="15">The sequence shown here is derived from an EMBL/GenBank/DDBJ whole genome shotgun (WGS) entry which is preliminary data.</text>
</comment>
<accession>A0A2U2MYA4</accession>
<dbReference type="InterPro" id="IPR006700">
    <property type="entry name" value="RsmE"/>
</dbReference>
<dbReference type="CDD" id="cd18084">
    <property type="entry name" value="RsmE-like"/>
    <property type="match status" value="1"/>
</dbReference>
<keyword evidence="16" id="KW-1185">Reference proteome</keyword>
<dbReference type="InterPro" id="IPR046886">
    <property type="entry name" value="RsmE_MTase_dom"/>
</dbReference>
<dbReference type="PANTHER" id="PTHR30027:SF3">
    <property type="entry name" value="16S RRNA (URACIL(1498)-N(3))-METHYLTRANSFERASE"/>
    <property type="match status" value="1"/>
</dbReference>
<evidence type="ECO:0000256" key="11">
    <source>
        <dbReference type="ARBA" id="ARBA00047944"/>
    </source>
</evidence>
<dbReference type="NCBIfam" id="TIGR00046">
    <property type="entry name" value="RsmE family RNA methyltransferase"/>
    <property type="match status" value="1"/>
</dbReference>
<protein>
    <recommendedName>
        <fullName evidence="4 12">Ribosomal RNA small subunit methyltransferase E</fullName>
        <ecNumber evidence="3 12">2.1.1.193</ecNumber>
    </recommendedName>
</protein>
<sequence length="242" mass="25375">MPNVTRLHVEDIPAPGGELALPAAALAHVQARRLKPGAELALFDGRGGEYRAVLLALGRREAQVRVEAHDPREAESPLQLTLLQGVSKGERMDFAVQKAVELGVSRIVPVLTARSVVRLDDRRAGRRQRHWQAVAASACEQCGRNRVPAIATPAPLAAALAEGAGACGLVLDPGSETGVAALPARPAYTLLVGPEGGLAPEEIAEAARAGFTRLRLGPRVLRTETAAVAALATLQLRFGDLG</sequence>
<evidence type="ECO:0000313" key="15">
    <source>
        <dbReference type="EMBL" id="PWG61995.1"/>
    </source>
</evidence>
<evidence type="ECO:0000256" key="3">
    <source>
        <dbReference type="ARBA" id="ARBA00012328"/>
    </source>
</evidence>
<evidence type="ECO:0000256" key="4">
    <source>
        <dbReference type="ARBA" id="ARBA00013673"/>
    </source>
</evidence>
<feature type="domain" description="Ribosomal RNA small subunit methyltransferase E PUA-like" evidence="14">
    <location>
        <begin position="29"/>
        <end position="67"/>
    </location>
</feature>
<evidence type="ECO:0000256" key="5">
    <source>
        <dbReference type="ARBA" id="ARBA00022490"/>
    </source>
</evidence>
<keyword evidence="9 12" id="KW-0949">S-adenosyl-L-methionine</keyword>
<reference evidence="15 16" key="1">
    <citation type="submission" date="2018-05" db="EMBL/GenBank/DDBJ databases">
        <title>Spiribacter halobius sp. nov., a moderately halophilic bacterium isolated from marine solar saltern.</title>
        <authorList>
            <person name="Zheng W.-S."/>
            <person name="Lu D.-C."/>
            <person name="Du Z.-J."/>
        </authorList>
    </citation>
    <scope>NUCLEOTIDE SEQUENCE [LARGE SCALE GENOMIC DNA]</scope>
    <source>
        <strain evidence="15 16">E85</strain>
    </source>
</reference>
<evidence type="ECO:0000313" key="16">
    <source>
        <dbReference type="Proteomes" id="UP000245474"/>
    </source>
</evidence>
<evidence type="ECO:0000259" key="14">
    <source>
        <dbReference type="Pfam" id="PF20260"/>
    </source>
</evidence>
<dbReference type="NCBIfam" id="NF008692">
    <property type="entry name" value="PRK11713.1-5"/>
    <property type="match status" value="1"/>
</dbReference>
<evidence type="ECO:0000256" key="10">
    <source>
        <dbReference type="ARBA" id="ARBA00025699"/>
    </source>
</evidence>
<evidence type="ECO:0000256" key="1">
    <source>
        <dbReference type="ARBA" id="ARBA00004496"/>
    </source>
</evidence>
<dbReference type="EC" id="2.1.1.193" evidence="3 12"/>
<dbReference type="InterPro" id="IPR029028">
    <property type="entry name" value="Alpha/beta_knot_MTases"/>
</dbReference>
<dbReference type="PANTHER" id="PTHR30027">
    <property type="entry name" value="RIBOSOMAL RNA SMALL SUBUNIT METHYLTRANSFERASE E"/>
    <property type="match status" value="1"/>
</dbReference>
<proteinExistence type="inferred from homology"/>
<evidence type="ECO:0000256" key="2">
    <source>
        <dbReference type="ARBA" id="ARBA00005528"/>
    </source>
</evidence>
<comment type="similarity">
    <text evidence="2 12">Belongs to the RNA methyltransferase RsmE family.</text>
</comment>
<dbReference type="Gene3D" id="2.40.240.20">
    <property type="entry name" value="Hypothetical PUA domain-like, domain 1"/>
    <property type="match status" value="1"/>
</dbReference>
<dbReference type="OrthoDB" id="9815641at2"/>
<comment type="subcellular location">
    <subcellularLocation>
        <location evidence="1 12">Cytoplasm</location>
    </subcellularLocation>
</comment>
<dbReference type="InterPro" id="IPR015947">
    <property type="entry name" value="PUA-like_sf"/>
</dbReference>
<dbReference type="InterPro" id="IPR029026">
    <property type="entry name" value="tRNA_m1G_MTases_N"/>
</dbReference>
<keyword evidence="7 12" id="KW-0489">Methyltransferase</keyword>
<dbReference type="Pfam" id="PF04452">
    <property type="entry name" value="Methyltrans_RNA"/>
    <property type="match status" value="1"/>
</dbReference>
<dbReference type="Gene3D" id="3.40.1280.10">
    <property type="match status" value="1"/>
</dbReference>
<dbReference type="InterPro" id="IPR046887">
    <property type="entry name" value="RsmE_PUA-like"/>
</dbReference>
<feature type="domain" description="Ribosomal RNA small subunit methyltransferase E methyltransferase" evidence="13">
    <location>
        <begin position="75"/>
        <end position="235"/>
    </location>
</feature>
<keyword evidence="8 12" id="KW-0808">Transferase</keyword>
<comment type="catalytic activity">
    <reaction evidence="11 12">
        <text>uridine(1498) in 16S rRNA + S-adenosyl-L-methionine = N(3)-methyluridine(1498) in 16S rRNA + S-adenosyl-L-homocysteine + H(+)</text>
        <dbReference type="Rhea" id="RHEA:42920"/>
        <dbReference type="Rhea" id="RHEA-COMP:10283"/>
        <dbReference type="Rhea" id="RHEA-COMP:10284"/>
        <dbReference type="ChEBI" id="CHEBI:15378"/>
        <dbReference type="ChEBI" id="CHEBI:57856"/>
        <dbReference type="ChEBI" id="CHEBI:59789"/>
        <dbReference type="ChEBI" id="CHEBI:65315"/>
        <dbReference type="ChEBI" id="CHEBI:74502"/>
        <dbReference type="EC" id="2.1.1.193"/>
    </reaction>
</comment>